<reference evidence="14 15" key="1">
    <citation type="submission" date="2011-05" db="EMBL/GenBank/DDBJ databases">
        <title>Complete sequence of Isoptericola variabilis 225.</title>
        <authorList>
            <consortium name="US DOE Joint Genome Institute"/>
            <person name="Lucas S."/>
            <person name="Han J."/>
            <person name="Lapidus A."/>
            <person name="Cheng J.-F."/>
            <person name="Goodwin L."/>
            <person name="Pitluck S."/>
            <person name="Peters L."/>
            <person name="Mikhailova N."/>
            <person name="Zeytun A."/>
            <person name="Han C."/>
            <person name="Tapia R."/>
            <person name="Land M."/>
            <person name="Hauser L."/>
            <person name="Kyrpides N."/>
            <person name="Ivanova N."/>
            <person name="Pagani I."/>
            <person name="Siebers A."/>
            <person name="Allgaier M."/>
            <person name="Thelen M."/>
            <person name="Hugenholtz P."/>
            <person name="Gladden J."/>
            <person name="Woyke T."/>
        </authorList>
    </citation>
    <scope>NUCLEOTIDE SEQUENCE [LARGE SCALE GENOMIC DNA]</scope>
    <source>
        <strain evidence="15">225</strain>
    </source>
</reference>
<protein>
    <recommendedName>
        <fullName evidence="16">Hemolysin</fullName>
    </recommendedName>
</protein>
<evidence type="ECO:0000256" key="1">
    <source>
        <dbReference type="ARBA" id="ARBA00004651"/>
    </source>
</evidence>
<feature type="transmembrane region" description="Helical" evidence="11">
    <location>
        <begin position="6"/>
        <end position="30"/>
    </location>
</feature>
<evidence type="ECO:0000256" key="6">
    <source>
        <dbReference type="ARBA" id="ARBA00022989"/>
    </source>
</evidence>
<dbReference type="GO" id="GO:0050660">
    <property type="term" value="F:flavin adenine dinucleotide binding"/>
    <property type="evidence" value="ECO:0007669"/>
    <property type="project" value="InterPro"/>
</dbReference>
<dbReference type="InterPro" id="IPR046342">
    <property type="entry name" value="CBS_dom_sf"/>
</dbReference>
<keyword evidence="8 10" id="KW-0472">Membrane</keyword>
<organism evidence="15">
    <name type="scientific">Isoptericola variabilis (strain 225)</name>
    <dbReference type="NCBI Taxonomy" id="743718"/>
    <lineage>
        <taxon>Bacteria</taxon>
        <taxon>Bacillati</taxon>
        <taxon>Actinomycetota</taxon>
        <taxon>Actinomycetes</taxon>
        <taxon>Micrococcales</taxon>
        <taxon>Promicromonosporaceae</taxon>
        <taxon>Isoptericola</taxon>
    </lineage>
</organism>
<dbReference type="SMART" id="SM01091">
    <property type="entry name" value="CorC_HlyC"/>
    <property type="match status" value="1"/>
</dbReference>
<dbReference type="PANTHER" id="PTHR43099">
    <property type="entry name" value="UPF0053 PROTEIN YRKA"/>
    <property type="match status" value="1"/>
</dbReference>
<comment type="similarity">
    <text evidence="2">Belongs to the UPF0053 family.</text>
</comment>
<gene>
    <name evidence="14" type="ordered locus">Isova_2890</name>
</gene>
<feature type="domain" description="CBS" evidence="12">
    <location>
        <begin position="280"/>
        <end position="337"/>
    </location>
</feature>
<dbReference type="Gene3D" id="3.10.580.10">
    <property type="entry name" value="CBS-domain"/>
    <property type="match status" value="1"/>
</dbReference>
<feature type="transmembrane region" description="Helical" evidence="11">
    <location>
        <begin position="100"/>
        <end position="124"/>
    </location>
</feature>
<keyword evidence="6 10" id="KW-1133">Transmembrane helix</keyword>
<name>F6FVS4_ISOV2</name>
<dbReference type="Pfam" id="PF03471">
    <property type="entry name" value="CorC_HlyC"/>
    <property type="match status" value="1"/>
</dbReference>
<evidence type="ECO:0000256" key="7">
    <source>
        <dbReference type="ARBA" id="ARBA00023122"/>
    </source>
</evidence>
<dbReference type="PROSITE" id="PS51371">
    <property type="entry name" value="CBS"/>
    <property type="match status" value="2"/>
</dbReference>
<accession>F6FVS4</accession>
<dbReference type="Pfam" id="PF01595">
    <property type="entry name" value="CNNM"/>
    <property type="match status" value="1"/>
</dbReference>
<dbReference type="InterPro" id="IPR000644">
    <property type="entry name" value="CBS_dom"/>
</dbReference>
<dbReference type="InterPro" id="IPR051676">
    <property type="entry name" value="UPF0053_domain"/>
</dbReference>
<evidence type="ECO:0000256" key="10">
    <source>
        <dbReference type="PROSITE-ProRule" id="PRU01193"/>
    </source>
</evidence>
<dbReference type="InterPro" id="IPR002550">
    <property type="entry name" value="CNNM"/>
</dbReference>
<proteinExistence type="inferred from homology"/>
<dbReference type="AlphaFoldDB" id="F6FVS4"/>
<evidence type="ECO:0000256" key="8">
    <source>
        <dbReference type="ARBA" id="ARBA00023136"/>
    </source>
</evidence>
<dbReference type="SUPFAM" id="SSF56176">
    <property type="entry name" value="FAD-binding/transporter-associated domain-like"/>
    <property type="match status" value="1"/>
</dbReference>
<dbReference type="InterPro" id="IPR044751">
    <property type="entry name" value="Ion_transp-like_CBS"/>
</dbReference>
<dbReference type="Proteomes" id="UP000009236">
    <property type="component" value="Chromosome"/>
</dbReference>
<keyword evidence="15" id="KW-1185">Reference proteome</keyword>
<dbReference type="KEGG" id="iva:Isova_2890"/>
<sequence length="427" mass="45826">MDGETWANVGLVLLFILVGGVFAGTEFALVSLRESQIDQLEQRGARGRRVAAVARDPNRFLAAVQIGVTVAGFFSAAYGASTLAPDVAPLLAGLGLPDALASTAALFGLTLLIAYGSLVLGELVPKRIALQRSTQFSLVVGPPLDRFATLMRPVIWLLSRSTDAVVRLLGGDPTVRNDEMSGEELRSLVVSHRGLPEDERQILEDVFAASDRSLGEVMRPRGEVVFLAAGTALDEAAEQARSAPFSRYPVTGDDFDDILGFVHIRDLLQPRRGARTVADVTRPVLELPVTNRLLPSLSLLRRTGTHLAVVVDEYGGTDGIVTLEDLIEELVGDIRDEYDPQATVHAEGTFDAGLTIEEFARSSGIELPDGPYETVGGFVLAELGRLAEVGDVVEADGHRLTVTGLDERRIRTVTVDRAPAEDVAEDV</sequence>
<evidence type="ECO:0000256" key="5">
    <source>
        <dbReference type="ARBA" id="ARBA00022737"/>
    </source>
</evidence>
<dbReference type="STRING" id="743718.Isova_2890"/>
<dbReference type="RefSeq" id="WP_013839965.1">
    <property type="nucleotide sequence ID" value="NC_015588.1"/>
</dbReference>
<feature type="transmembrane region" description="Helical" evidence="11">
    <location>
        <begin position="60"/>
        <end position="80"/>
    </location>
</feature>
<evidence type="ECO:0000256" key="3">
    <source>
        <dbReference type="ARBA" id="ARBA00022475"/>
    </source>
</evidence>
<dbReference type="SUPFAM" id="SSF54631">
    <property type="entry name" value="CBS-domain pair"/>
    <property type="match status" value="1"/>
</dbReference>
<dbReference type="eggNOG" id="COG1253">
    <property type="taxonomic scope" value="Bacteria"/>
</dbReference>
<dbReference type="GO" id="GO:0005886">
    <property type="term" value="C:plasma membrane"/>
    <property type="evidence" value="ECO:0007669"/>
    <property type="project" value="UniProtKB-SubCell"/>
</dbReference>
<dbReference type="InterPro" id="IPR005170">
    <property type="entry name" value="Transptr-assoc_dom"/>
</dbReference>
<evidence type="ECO:0000256" key="11">
    <source>
        <dbReference type="SAM" id="Phobius"/>
    </source>
</evidence>
<dbReference type="CDD" id="cd04590">
    <property type="entry name" value="CBS_pair_CorC_HlyC_assoc"/>
    <property type="match status" value="1"/>
</dbReference>
<feature type="domain" description="CBS" evidence="12">
    <location>
        <begin position="218"/>
        <end position="277"/>
    </location>
</feature>
<dbReference type="Gene3D" id="3.30.465.10">
    <property type="match status" value="1"/>
</dbReference>
<evidence type="ECO:0000259" key="13">
    <source>
        <dbReference type="PROSITE" id="PS51846"/>
    </source>
</evidence>
<dbReference type="InterPro" id="IPR036318">
    <property type="entry name" value="FAD-bd_PCMH-like_sf"/>
</dbReference>
<dbReference type="PROSITE" id="PS51846">
    <property type="entry name" value="CNNM"/>
    <property type="match status" value="1"/>
</dbReference>
<dbReference type="HOGENOM" id="CLU_015237_4_0_11"/>
<evidence type="ECO:0000256" key="2">
    <source>
        <dbReference type="ARBA" id="ARBA00006337"/>
    </source>
</evidence>
<dbReference type="Pfam" id="PF00571">
    <property type="entry name" value="CBS"/>
    <property type="match status" value="2"/>
</dbReference>
<keyword evidence="3" id="KW-1003">Cell membrane</keyword>
<dbReference type="EMBL" id="CP002810">
    <property type="protein sequence ID" value="AEG45575.1"/>
    <property type="molecule type" value="Genomic_DNA"/>
</dbReference>
<evidence type="ECO:0000313" key="15">
    <source>
        <dbReference type="Proteomes" id="UP000009236"/>
    </source>
</evidence>
<dbReference type="PANTHER" id="PTHR43099:SF5">
    <property type="entry name" value="HLYC_CORC FAMILY TRANSPORTER"/>
    <property type="match status" value="1"/>
</dbReference>
<evidence type="ECO:0000256" key="9">
    <source>
        <dbReference type="PROSITE-ProRule" id="PRU00703"/>
    </source>
</evidence>
<dbReference type="InterPro" id="IPR016169">
    <property type="entry name" value="FAD-bd_PCMH_sub2"/>
</dbReference>
<feature type="domain" description="CNNM transmembrane" evidence="13">
    <location>
        <begin position="1"/>
        <end position="204"/>
    </location>
</feature>
<evidence type="ECO:0000256" key="4">
    <source>
        <dbReference type="ARBA" id="ARBA00022692"/>
    </source>
</evidence>
<keyword evidence="7 9" id="KW-0129">CBS domain</keyword>
<comment type="subcellular location">
    <subcellularLocation>
        <location evidence="1">Cell membrane</location>
        <topology evidence="1">Multi-pass membrane protein</topology>
    </subcellularLocation>
</comment>
<keyword evidence="5" id="KW-0677">Repeat</keyword>
<evidence type="ECO:0008006" key="16">
    <source>
        <dbReference type="Google" id="ProtNLM"/>
    </source>
</evidence>
<evidence type="ECO:0000313" key="14">
    <source>
        <dbReference type="EMBL" id="AEG45575.1"/>
    </source>
</evidence>
<keyword evidence="4 10" id="KW-0812">Transmembrane</keyword>
<evidence type="ECO:0000259" key="12">
    <source>
        <dbReference type="PROSITE" id="PS51371"/>
    </source>
</evidence>